<dbReference type="Proteomes" id="UP000799778">
    <property type="component" value="Unassembled WGS sequence"/>
</dbReference>
<dbReference type="GeneID" id="54283915"/>
<evidence type="ECO:0000313" key="1">
    <source>
        <dbReference type="EMBL" id="KAF2021004.1"/>
    </source>
</evidence>
<protein>
    <submittedName>
        <fullName evidence="1">Uncharacterized protein</fullName>
    </submittedName>
</protein>
<organism evidence="1 2">
    <name type="scientific">Aaosphaeria arxii CBS 175.79</name>
    <dbReference type="NCBI Taxonomy" id="1450172"/>
    <lineage>
        <taxon>Eukaryota</taxon>
        <taxon>Fungi</taxon>
        <taxon>Dikarya</taxon>
        <taxon>Ascomycota</taxon>
        <taxon>Pezizomycotina</taxon>
        <taxon>Dothideomycetes</taxon>
        <taxon>Pleosporomycetidae</taxon>
        <taxon>Pleosporales</taxon>
        <taxon>Pleosporales incertae sedis</taxon>
        <taxon>Aaosphaeria</taxon>
    </lineage>
</organism>
<dbReference type="AlphaFoldDB" id="A0A6A5Y8U8"/>
<keyword evidence="2" id="KW-1185">Reference proteome</keyword>
<gene>
    <name evidence="1" type="ORF">BU24DRAFT_416679</name>
</gene>
<reference evidence="1" key="1">
    <citation type="journal article" date="2020" name="Stud. Mycol.">
        <title>101 Dothideomycetes genomes: a test case for predicting lifestyles and emergence of pathogens.</title>
        <authorList>
            <person name="Haridas S."/>
            <person name="Albert R."/>
            <person name="Binder M."/>
            <person name="Bloem J."/>
            <person name="Labutti K."/>
            <person name="Salamov A."/>
            <person name="Andreopoulos B."/>
            <person name="Baker S."/>
            <person name="Barry K."/>
            <person name="Bills G."/>
            <person name="Bluhm B."/>
            <person name="Cannon C."/>
            <person name="Castanera R."/>
            <person name="Culley D."/>
            <person name="Daum C."/>
            <person name="Ezra D."/>
            <person name="Gonzalez J."/>
            <person name="Henrissat B."/>
            <person name="Kuo A."/>
            <person name="Liang C."/>
            <person name="Lipzen A."/>
            <person name="Lutzoni F."/>
            <person name="Magnuson J."/>
            <person name="Mondo S."/>
            <person name="Nolan M."/>
            <person name="Ohm R."/>
            <person name="Pangilinan J."/>
            <person name="Park H.-J."/>
            <person name="Ramirez L."/>
            <person name="Alfaro M."/>
            <person name="Sun H."/>
            <person name="Tritt A."/>
            <person name="Yoshinaga Y."/>
            <person name="Zwiers L.-H."/>
            <person name="Turgeon B."/>
            <person name="Goodwin S."/>
            <person name="Spatafora J."/>
            <person name="Crous P."/>
            <person name="Grigoriev I."/>
        </authorList>
    </citation>
    <scope>NUCLEOTIDE SEQUENCE</scope>
    <source>
        <strain evidence="1">CBS 175.79</strain>
    </source>
</reference>
<proteinExistence type="predicted"/>
<dbReference type="RefSeq" id="XP_033389343.1">
    <property type="nucleotide sequence ID" value="XM_033526518.1"/>
</dbReference>
<name>A0A6A5Y8U8_9PLEO</name>
<dbReference type="EMBL" id="ML978066">
    <property type="protein sequence ID" value="KAF2021004.1"/>
    <property type="molecule type" value="Genomic_DNA"/>
</dbReference>
<accession>A0A6A5Y8U8</accession>
<sequence length="77" mass="8800">MRRDVPTRSARLAQSRVQYRALALELCKVDGSCVDDIVDSVNLSDRCQWIRNIVQMSLIHCLKSMNVQHVLKKESTA</sequence>
<evidence type="ECO:0000313" key="2">
    <source>
        <dbReference type="Proteomes" id="UP000799778"/>
    </source>
</evidence>